<dbReference type="InterPro" id="IPR027267">
    <property type="entry name" value="AH/BAR_dom_sf"/>
</dbReference>
<dbReference type="InterPro" id="IPR000198">
    <property type="entry name" value="RhoGAP_dom"/>
</dbReference>
<dbReference type="GO" id="GO:0032956">
    <property type="term" value="P:regulation of actin cytoskeleton organization"/>
    <property type="evidence" value="ECO:0007669"/>
    <property type="project" value="TreeGrafter"/>
</dbReference>
<dbReference type="PANTHER" id="PTHR14130:SF14">
    <property type="entry name" value="RHO GTPASE-ACTIVATING PROTEIN 92B"/>
    <property type="match status" value="1"/>
</dbReference>
<dbReference type="PANTHER" id="PTHR14130">
    <property type="entry name" value="3BP-1 RELATED RHOGAP"/>
    <property type="match status" value="1"/>
</dbReference>
<reference evidence="6" key="1">
    <citation type="submission" date="2022-01" db="EMBL/GenBank/DDBJ databases">
        <authorList>
            <person name="King R."/>
        </authorList>
    </citation>
    <scope>NUCLEOTIDE SEQUENCE</scope>
</reference>
<keyword evidence="2" id="KW-0597">Phosphoprotein</keyword>
<evidence type="ECO:0000313" key="7">
    <source>
        <dbReference type="Proteomes" id="UP001153737"/>
    </source>
</evidence>
<dbReference type="GO" id="GO:0035020">
    <property type="term" value="P:regulation of Rac protein signal transduction"/>
    <property type="evidence" value="ECO:0007669"/>
    <property type="project" value="TreeGrafter"/>
</dbReference>
<evidence type="ECO:0000256" key="3">
    <source>
        <dbReference type="SAM" id="MobiDB-lite"/>
    </source>
</evidence>
<evidence type="ECO:0000256" key="2">
    <source>
        <dbReference type="ARBA" id="ARBA00022553"/>
    </source>
</evidence>
<dbReference type="GO" id="GO:0005096">
    <property type="term" value="F:GTPase activator activity"/>
    <property type="evidence" value="ECO:0007669"/>
    <property type="project" value="UniProtKB-KW"/>
</dbReference>
<dbReference type="InterPro" id="IPR008936">
    <property type="entry name" value="Rho_GTPase_activation_prot"/>
</dbReference>
<keyword evidence="7" id="KW-1185">Reference proteome</keyword>
<accession>A0A9P0GPH6</accession>
<feature type="region of interest" description="Disordered" evidence="3">
    <location>
        <begin position="509"/>
        <end position="528"/>
    </location>
</feature>
<feature type="compositionally biased region" description="Polar residues" evidence="3">
    <location>
        <begin position="484"/>
        <end position="499"/>
    </location>
</feature>
<evidence type="ECO:0000256" key="1">
    <source>
        <dbReference type="ARBA" id="ARBA00022468"/>
    </source>
</evidence>
<evidence type="ECO:0000259" key="5">
    <source>
        <dbReference type="SMART" id="SM00721"/>
    </source>
</evidence>
<organism evidence="6 7">
    <name type="scientific">Phaedon cochleariae</name>
    <name type="common">Mustard beetle</name>
    <dbReference type="NCBI Taxonomy" id="80249"/>
    <lineage>
        <taxon>Eukaryota</taxon>
        <taxon>Metazoa</taxon>
        <taxon>Ecdysozoa</taxon>
        <taxon>Arthropoda</taxon>
        <taxon>Hexapoda</taxon>
        <taxon>Insecta</taxon>
        <taxon>Pterygota</taxon>
        <taxon>Neoptera</taxon>
        <taxon>Endopterygota</taxon>
        <taxon>Coleoptera</taxon>
        <taxon>Polyphaga</taxon>
        <taxon>Cucujiformia</taxon>
        <taxon>Chrysomeloidea</taxon>
        <taxon>Chrysomelidae</taxon>
        <taxon>Chrysomelinae</taxon>
        <taxon>Chrysomelini</taxon>
        <taxon>Phaedon</taxon>
    </lineage>
</organism>
<dbReference type="SUPFAM" id="SSF103657">
    <property type="entry name" value="BAR/IMD domain-like"/>
    <property type="match status" value="1"/>
</dbReference>
<dbReference type="SMART" id="SM00721">
    <property type="entry name" value="BAR"/>
    <property type="match status" value="1"/>
</dbReference>
<proteinExistence type="predicted"/>
<dbReference type="Gene3D" id="1.20.1270.60">
    <property type="entry name" value="Arfaptin homology (AH) domain/BAR domain"/>
    <property type="match status" value="1"/>
</dbReference>
<feature type="region of interest" description="Disordered" evidence="3">
    <location>
        <begin position="805"/>
        <end position="872"/>
    </location>
</feature>
<reference evidence="6" key="2">
    <citation type="submission" date="2022-10" db="EMBL/GenBank/DDBJ databases">
        <authorList>
            <consortium name="ENA_rothamsted_submissions"/>
            <consortium name="culmorum"/>
            <person name="King R."/>
        </authorList>
    </citation>
    <scope>NUCLEOTIDE SEQUENCE</scope>
</reference>
<feature type="domain" description="Rho-GAP" evidence="4">
    <location>
        <begin position="249"/>
        <end position="422"/>
    </location>
</feature>
<evidence type="ECO:0000259" key="4">
    <source>
        <dbReference type="SMART" id="SM00324"/>
    </source>
</evidence>
<dbReference type="Gene3D" id="1.10.555.10">
    <property type="entry name" value="Rho GTPase activation protein"/>
    <property type="match status" value="1"/>
</dbReference>
<gene>
    <name evidence="6" type="ORF">PHAECO_LOCUS9073</name>
</gene>
<dbReference type="SUPFAM" id="SSF48350">
    <property type="entry name" value="GTPase activation domain, GAP"/>
    <property type="match status" value="1"/>
</dbReference>
<protein>
    <submittedName>
        <fullName evidence="6">Uncharacterized protein</fullName>
    </submittedName>
</protein>
<dbReference type="Pfam" id="PF00620">
    <property type="entry name" value="RhoGAP"/>
    <property type="match status" value="1"/>
</dbReference>
<feature type="compositionally biased region" description="Polar residues" evidence="3">
    <location>
        <begin position="805"/>
        <end position="823"/>
    </location>
</feature>
<name>A0A9P0GPH6_PHACE</name>
<sequence length="872" mass="98135">MKKQFFRVKQLADQTFLKAEKSDIFNHGELHIADQKVEYLRAALSAITKKIAPNGVLADVEKLMKKNADYQLGATFLEESRQSRECPLFQNVLKECGSMEQQLARDYAEHEKKIEELVYTPLESVMENDFPNILKHKHNLRKYCLDKDSASNRYQSTGKENVREDMEEADTKVEQTRDALATDMFSVLARENEISQYILQFLKLQRSYHEGALKSLQNLIPELEKKIGDSPVRRVFGTSLHEHLRITGKRIAYPLEICVTALREYAMSEEGLFRVAAGASKVKRLRASIDSGCFSVLVPEYRDAHVLASLLKLYLRELPEPLLTYHLHKEWIEAIQVPENERLNLVKDTIDKLPRENRDNLSFLFQFLSKLTKHPENKMSASNIAIVLSPNLLWDKRESYNMDIGNCVTINMLVELFIKESDVLFPEDTTSYVNLPPEIFLDEDLSYYRGSHATAEQTAGSPRPNLRKKKSAPVPPSIGRPLEVSNSVGRQQEVSNSVGRMQEVSISMGRKQEVPPCEGNDDNGAVKVSPLPEAKVRTAVPRTGEMPRKVISTNENAHHTQKQPSHKLDRATMTEDLKAHQQRVPPKPTERTFTTSIVHKVNHHQQQSNTANHQQQQSNTGNQRQQQSNTGSSPVAHHHQQQSNTANHHQQQSNTAHPQSVISDNKKETDSESVSLMVEEGQLRRKDLGIKPEIPARPSTLSGKPQMEADRVFRRTQCSVYNVADKQQPSYINIHGKPDLLRPGHDPNIDDKERFLKNGGEATDGDCANDSRHRIQNRTSCEDDDHPPAARDPPTNKMAAKSIENINRPGSNGQPKCDSNANATAGGPKASHARARSDGGMIDLERGGHGTAHFANRNLPKPSQPPPPPPEA</sequence>
<evidence type="ECO:0000313" key="6">
    <source>
        <dbReference type="EMBL" id="CAH1171245.1"/>
    </source>
</evidence>
<dbReference type="GO" id="GO:0005737">
    <property type="term" value="C:cytoplasm"/>
    <property type="evidence" value="ECO:0007669"/>
    <property type="project" value="InterPro"/>
</dbReference>
<dbReference type="FunFam" id="1.10.555.10:FF:000001">
    <property type="entry name" value="Rho GTPase activating protein 44"/>
    <property type="match status" value="1"/>
</dbReference>
<dbReference type="AlphaFoldDB" id="A0A9P0GPH6"/>
<dbReference type="GO" id="GO:0007165">
    <property type="term" value="P:signal transduction"/>
    <property type="evidence" value="ECO:0007669"/>
    <property type="project" value="InterPro"/>
</dbReference>
<dbReference type="Pfam" id="PF03114">
    <property type="entry name" value="BAR"/>
    <property type="match status" value="1"/>
</dbReference>
<keyword evidence="1" id="KW-0343">GTPase activation</keyword>
<feature type="region of interest" description="Disordered" evidence="3">
    <location>
        <begin position="601"/>
        <end position="706"/>
    </location>
</feature>
<feature type="compositionally biased region" description="Basic and acidic residues" evidence="3">
    <location>
        <begin position="681"/>
        <end position="690"/>
    </location>
</feature>
<feature type="region of interest" description="Disordered" evidence="3">
    <location>
        <begin position="538"/>
        <end position="569"/>
    </location>
</feature>
<feature type="domain" description="BAR" evidence="5">
    <location>
        <begin position="1"/>
        <end position="225"/>
    </location>
</feature>
<feature type="compositionally biased region" description="Low complexity" evidence="3">
    <location>
        <begin position="604"/>
        <end position="633"/>
    </location>
</feature>
<dbReference type="EMBL" id="OU896711">
    <property type="protein sequence ID" value="CAH1171245.1"/>
    <property type="molecule type" value="Genomic_DNA"/>
</dbReference>
<dbReference type="InterPro" id="IPR047165">
    <property type="entry name" value="RHG17/44/SH3BP1-like"/>
</dbReference>
<dbReference type="Proteomes" id="UP001153737">
    <property type="component" value="Chromosome 5"/>
</dbReference>
<feature type="compositionally biased region" description="Pro residues" evidence="3">
    <location>
        <begin position="862"/>
        <end position="872"/>
    </location>
</feature>
<feature type="compositionally biased region" description="Polar residues" evidence="3">
    <location>
        <begin position="641"/>
        <end position="663"/>
    </location>
</feature>
<dbReference type="OrthoDB" id="19923at2759"/>
<feature type="region of interest" description="Disordered" evidence="3">
    <location>
        <begin position="452"/>
        <end position="500"/>
    </location>
</feature>
<dbReference type="SMART" id="SM00324">
    <property type="entry name" value="RhoGAP"/>
    <property type="match status" value="1"/>
</dbReference>
<dbReference type="InterPro" id="IPR004148">
    <property type="entry name" value="BAR_dom"/>
</dbReference>